<proteinExistence type="predicted"/>
<feature type="chain" id="PRO_5011498850" evidence="1">
    <location>
        <begin position="18"/>
        <end position="276"/>
    </location>
</feature>
<accession>A0A1I3Y4T6</accession>
<dbReference type="Proteomes" id="UP000198755">
    <property type="component" value="Unassembled WGS sequence"/>
</dbReference>
<evidence type="ECO:0000313" key="3">
    <source>
        <dbReference type="Proteomes" id="UP000198755"/>
    </source>
</evidence>
<gene>
    <name evidence="2" type="ORF">SAMN05444581_1055</name>
</gene>
<name>A0A1I3Y4T6_9HYPH</name>
<evidence type="ECO:0000256" key="1">
    <source>
        <dbReference type="SAM" id="SignalP"/>
    </source>
</evidence>
<sequence length="276" mass="29723">MRAPRLFVLLFQMSRRAAPRIACLFVAACLWPRQTIAGAWLTPPGEGQIIASTAFSSSTRAFNKSGRLIPVPSYQKFELGSYIEYGVTDWLSVAASPSYDRIRAAPPAVNYDGIGESEAAAKIGLYHSDAGAVSVQAAIRSPGASINDSARIFQPSRAASIELRALAGQNIAVGAMPGFAEAQAAYRFYGDHQPGEWRLDLTAGLRPSPEVMVLLQSFFSYSGGNEQSGTAIGPGGAPPKKILAQFILGETAAERRLRPDAAMVAPDRRLFYRRRD</sequence>
<keyword evidence="3" id="KW-1185">Reference proteome</keyword>
<keyword evidence="1" id="KW-0732">Signal</keyword>
<evidence type="ECO:0000313" key="2">
    <source>
        <dbReference type="EMBL" id="SFK26835.1"/>
    </source>
</evidence>
<feature type="signal peptide" evidence="1">
    <location>
        <begin position="1"/>
        <end position="17"/>
    </location>
</feature>
<dbReference type="EMBL" id="FOSN01000005">
    <property type="protein sequence ID" value="SFK26835.1"/>
    <property type="molecule type" value="Genomic_DNA"/>
</dbReference>
<organism evidence="2 3">
    <name type="scientific">Methylocapsa palsarum</name>
    <dbReference type="NCBI Taxonomy" id="1612308"/>
    <lineage>
        <taxon>Bacteria</taxon>
        <taxon>Pseudomonadati</taxon>
        <taxon>Pseudomonadota</taxon>
        <taxon>Alphaproteobacteria</taxon>
        <taxon>Hyphomicrobiales</taxon>
        <taxon>Beijerinckiaceae</taxon>
        <taxon>Methylocapsa</taxon>
    </lineage>
</organism>
<dbReference type="STRING" id="1612308.SAMN05444581_1055"/>
<dbReference type="AlphaFoldDB" id="A0A1I3Y4T6"/>
<reference evidence="2 3" key="1">
    <citation type="submission" date="2016-10" db="EMBL/GenBank/DDBJ databases">
        <authorList>
            <person name="de Groot N.N."/>
        </authorList>
    </citation>
    <scope>NUCLEOTIDE SEQUENCE [LARGE SCALE GENOMIC DNA]</scope>
    <source>
        <strain evidence="2 3">NE2</strain>
    </source>
</reference>
<protein>
    <submittedName>
        <fullName evidence="2">Uncharacterized protein</fullName>
    </submittedName>
</protein>